<dbReference type="PANTHER" id="PTHR34039:SF1">
    <property type="entry name" value="UPF0102 PROTEIN YRAN"/>
    <property type="match status" value="1"/>
</dbReference>
<evidence type="ECO:0000313" key="4">
    <source>
        <dbReference type="Proteomes" id="UP000034051"/>
    </source>
</evidence>
<protein>
    <recommendedName>
        <fullName evidence="2">UPF0102 protein UW32_C0001G0005</fullName>
    </recommendedName>
</protein>
<evidence type="ECO:0000313" key="3">
    <source>
        <dbReference type="EMBL" id="KKT43413.1"/>
    </source>
</evidence>
<accession>A0A0G1HA38</accession>
<comment type="similarity">
    <text evidence="1 2">Belongs to the UPF0102 family.</text>
</comment>
<name>A0A0G1HA38_9BACT</name>
<dbReference type="AlphaFoldDB" id="A0A0G1HA38"/>
<dbReference type="SUPFAM" id="SSF52980">
    <property type="entry name" value="Restriction endonuclease-like"/>
    <property type="match status" value="1"/>
</dbReference>
<sequence length="138" mass="15432">MTDHLQTGSLGEDAACAYLVSQKFSILERNAREKFGEIDIIAKDPDGILVFVEVKTLSSPEFLFPEDNLTRAKFKKLSRTCLAYANAHPELVDSQLGWRIDLVAIVVNPPYSTTPDAHLFQYGKNNFAISHYKNISLA</sequence>
<dbReference type="CDD" id="cd20736">
    <property type="entry name" value="PoNe_Nuclease"/>
    <property type="match status" value="1"/>
</dbReference>
<gene>
    <name evidence="3" type="ORF">UW32_C0001G0005</name>
</gene>
<reference evidence="3 4" key="1">
    <citation type="journal article" date="2015" name="Nature">
        <title>rRNA introns, odd ribosomes, and small enigmatic genomes across a large radiation of phyla.</title>
        <authorList>
            <person name="Brown C.T."/>
            <person name="Hug L.A."/>
            <person name="Thomas B.C."/>
            <person name="Sharon I."/>
            <person name="Castelle C.J."/>
            <person name="Singh A."/>
            <person name="Wilkins M.J."/>
            <person name="Williams K.H."/>
            <person name="Banfield J.F."/>
        </authorList>
    </citation>
    <scope>NUCLEOTIDE SEQUENCE [LARGE SCALE GENOMIC DNA]</scope>
</reference>
<dbReference type="InterPro" id="IPR011335">
    <property type="entry name" value="Restrct_endonuc-II-like"/>
</dbReference>
<dbReference type="HAMAP" id="MF_00048">
    <property type="entry name" value="UPF0102"/>
    <property type="match status" value="1"/>
</dbReference>
<evidence type="ECO:0000256" key="2">
    <source>
        <dbReference type="HAMAP-Rule" id="MF_00048"/>
    </source>
</evidence>
<dbReference type="PANTHER" id="PTHR34039">
    <property type="entry name" value="UPF0102 PROTEIN YRAN"/>
    <property type="match status" value="1"/>
</dbReference>
<dbReference type="InterPro" id="IPR011856">
    <property type="entry name" value="tRNA_endonuc-like_dom_sf"/>
</dbReference>
<dbReference type="InterPro" id="IPR003509">
    <property type="entry name" value="UPF0102_YraN-like"/>
</dbReference>
<dbReference type="PROSITE" id="PS00092">
    <property type="entry name" value="N6_MTASE"/>
    <property type="match status" value="1"/>
</dbReference>
<comment type="caution">
    <text evidence="3">The sequence shown here is derived from an EMBL/GenBank/DDBJ whole genome shotgun (WGS) entry which is preliminary data.</text>
</comment>
<evidence type="ECO:0000256" key="1">
    <source>
        <dbReference type="ARBA" id="ARBA00006738"/>
    </source>
</evidence>
<dbReference type="GO" id="GO:0003676">
    <property type="term" value="F:nucleic acid binding"/>
    <property type="evidence" value="ECO:0007669"/>
    <property type="project" value="InterPro"/>
</dbReference>
<dbReference type="Pfam" id="PF02021">
    <property type="entry name" value="UPF0102"/>
    <property type="match status" value="1"/>
</dbReference>
<dbReference type="GO" id="GO:0032259">
    <property type="term" value="P:methylation"/>
    <property type="evidence" value="ECO:0007669"/>
    <property type="project" value="InterPro"/>
</dbReference>
<dbReference type="Gene3D" id="3.40.1350.10">
    <property type="match status" value="1"/>
</dbReference>
<dbReference type="Proteomes" id="UP000034051">
    <property type="component" value="Unassembled WGS sequence"/>
</dbReference>
<proteinExistence type="inferred from homology"/>
<dbReference type="GO" id="GO:0008168">
    <property type="term" value="F:methyltransferase activity"/>
    <property type="evidence" value="ECO:0007669"/>
    <property type="project" value="InterPro"/>
</dbReference>
<dbReference type="EMBL" id="LCHW01000001">
    <property type="protein sequence ID" value="KKT43413.1"/>
    <property type="molecule type" value="Genomic_DNA"/>
</dbReference>
<dbReference type="InterPro" id="IPR002052">
    <property type="entry name" value="DNA_methylase_N6_adenine_CS"/>
</dbReference>
<organism evidence="3 4">
    <name type="scientific">Candidatus Wolfebacteria bacterium GW2011_GWE2_44_13</name>
    <dbReference type="NCBI Taxonomy" id="1619017"/>
    <lineage>
        <taxon>Bacteria</taxon>
        <taxon>Candidatus Wolfeibacteriota</taxon>
    </lineage>
</organism>